<sequence length="446" mass="48718">MSEDVVGPAEREALDRARRRLVASRCEYYRRLEDIAELDRLGVALQTGDRVVDRLVGDLGLVDRAEAKRWVDEAEDLVPRRSLQGELLPPRYPCTAVALAEGRTGPEQVAVIRRTMARLGRLEAISVVDLAECERILAEAATGLPPRMLRTVAERLIAEFDPDGVAPPDDADRFDELRLVRRRDGSLAIKGRIQDPLDAETIVEVFDVLSTPAGAHDDRDLPRRHADALKDLAQNALGATGLAADARPEGEGPSEAAGADADEVDPTQQAPIPEPRGPRSSREPAGAGRALLTITIDHRWLGAAIGHGTLDSGVAVDVDTVRRWACDAGIVPMVLGSRSEPLDVGRLSYTVPEAIRRALVVRDGGCAFPGCTRRPRRCHAHHVDHWQDGGKTALDNLTLLCRFHHQLVHHGHWTVAIVDGLPWFTPPSWIDPERQPRLGGRARVAA</sequence>
<evidence type="ECO:0000259" key="3">
    <source>
        <dbReference type="SMART" id="SM00507"/>
    </source>
</evidence>
<name>A0ABT5SQL5_9PSEU</name>
<evidence type="ECO:0000256" key="2">
    <source>
        <dbReference type="SAM" id="MobiDB-lite"/>
    </source>
</evidence>
<keyword evidence="5" id="KW-1185">Reference proteome</keyword>
<comment type="caution">
    <text evidence="4">The sequence shown here is derived from an EMBL/GenBank/DDBJ whole genome shotgun (WGS) entry which is preliminary data.</text>
</comment>
<gene>
    <name evidence="4" type="ORF">PGB27_07235</name>
</gene>
<dbReference type="RefSeq" id="WP_274199695.1">
    <property type="nucleotide sequence ID" value="NZ_JAQZAO010000003.1"/>
</dbReference>
<dbReference type="InterPro" id="IPR003870">
    <property type="entry name" value="DUF222"/>
</dbReference>
<feature type="domain" description="HNH nuclease" evidence="3">
    <location>
        <begin position="354"/>
        <end position="406"/>
    </location>
</feature>
<dbReference type="SMART" id="SM00507">
    <property type="entry name" value="HNHc"/>
    <property type="match status" value="1"/>
</dbReference>
<feature type="region of interest" description="Disordered" evidence="2">
    <location>
        <begin position="244"/>
        <end position="285"/>
    </location>
</feature>
<dbReference type="InterPro" id="IPR003615">
    <property type="entry name" value="HNH_nuc"/>
</dbReference>
<dbReference type="EMBL" id="JAQZAO010000003">
    <property type="protein sequence ID" value="MDD7965144.1"/>
    <property type="molecule type" value="Genomic_DNA"/>
</dbReference>
<protein>
    <submittedName>
        <fullName evidence="4">DUF222 domain-containing protein</fullName>
    </submittedName>
</protein>
<accession>A0ABT5SQL5</accession>
<evidence type="ECO:0000313" key="4">
    <source>
        <dbReference type="EMBL" id="MDD7965144.1"/>
    </source>
</evidence>
<dbReference type="Gene3D" id="1.10.30.50">
    <property type="match status" value="1"/>
</dbReference>
<dbReference type="Pfam" id="PF02720">
    <property type="entry name" value="DUF222"/>
    <property type="match status" value="1"/>
</dbReference>
<reference evidence="4 5" key="1">
    <citation type="submission" date="2023-02" db="EMBL/GenBank/DDBJ databases">
        <title>Genome sequencing required for Actinomycetospora new species description.</title>
        <authorList>
            <person name="Saimee Y."/>
            <person name="Duangmal K."/>
        </authorList>
    </citation>
    <scope>NUCLEOTIDE SEQUENCE [LARGE SCALE GENOMIC DNA]</scope>
    <source>
        <strain evidence="4 5">DW7H6</strain>
    </source>
</reference>
<dbReference type="Proteomes" id="UP001300763">
    <property type="component" value="Unassembled WGS sequence"/>
</dbReference>
<evidence type="ECO:0000313" key="5">
    <source>
        <dbReference type="Proteomes" id="UP001300763"/>
    </source>
</evidence>
<dbReference type="CDD" id="cd00085">
    <property type="entry name" value="HNHc"/>
    <property type="match status" value="1"/>
</dbReference>
<proteinExistence type="inferred from homology"/>
<dbReference type="InterPro" id="IPR002711">
    <property type="entry name" value="HNH"/>
</dbReference>
<dbReference type="Pfam" id="PF01844">
    <property type="entry name" value="HNH"/>
    <property type="match status" value="1"/>
</dbReference>
<comment type="similarity">
    <text evidence="1">Belongs to the Rv1128c/1148c/1588c/1702c/1945/3466 family.</text>
</comment>
<organism evidence="4 5">
    <name type="scientific">Actinomycetospora lemnae</name>
    <dbReference type="NCBI Taxonomy" id="3019891"/>
    <lineage>
        <taxon>Bacteria</taxon>
        <taxon>Bacillati</taxon>
        <taxon>Actinomycetota</taxon>
        <taxon>Actinomycetes</taxon>
        <taxon>Pseudonocardiales</taxon>
        <taxon>Pseudonocardiaceae</taxon>
        <taxon>Actinomycetospora</taxon>
    </lineage>
</organism>
<evidence type="ECO:0000256" key="1">
    <source>
        <dbReference type="ARBA" id="ARBA00023450"/>
    </source>
</evidence>